<dbReference type="Proteomes" id="UP000078348">
    <property type="component" value="Unassembled WGS sequence"/>
</dbReference>
<feature type="compositionally biased region" description="Low complexity" evidence="4">
    <location>
        <begin position="479"/>
        <end position="495"/>
    </location>
</feature>
<dbReference type="EMBL" id="LXWW01000563">
    <property type="protein sequence ID" value="OAO12106.1"/>
    <property type="molecule type" value="Genomic_DNA"/>
</dbReference>
<dbReference type="SMART" id="SM00248">
    <property type="entry name" value="ANK"/>
    <property type="match status" value="2"/>
</dbReference>
<dbReference type="PANTHER" id="PTHR24171">
    <property type="entry name" value="ANKYRIN REPEAT DOMAIN-CONTAINING PROTEIN 39-RELATED"/>
    <property type="match status" value="1"/>
</dbReference>
<dbReference type="Gene3D" id="1.25.40.20">
    <property type="entry name" value="Ankyrin repeat-containing domain"/>
    <property type="match status" value="1"/>
</dbReference>
<dbReference type="InterPro" id="IPR002110">
    <property type="entry name" value="Ankyrin_rpt"/>
</dbReference>
<feature type="region of interest" description="Disordered" evidence="4">
    <location>
        <begin position="1"/>
        <end position="27"/>
    </location>
</feature>
<dbReference type="AlphaFoldDB" id="A0A196S6W8"/>
<reference evidence="5 6" key="1">
    <citation type="submission" date="2016-05" db="EMBL/GenBank/DDBJ databases">
        <title>Nuclear genome of Blastocystis sp. subtype 1 NandII.</title>
        <authorList>
            <person name="Gentekaki E."/>
            <person name="Curtis B."/>
            <person name="Stairs C."/>
            <person name="Eme L."/>
            <person name="Herman E."/>
            <person name="Klimes V."/>
            <person name="Arias M.C."/>
            <person name="Elias M."/>
            <person name="Hilliou F."/>
            <person name="Klute M."/>
            <person name="Malik S.-B."/>
            <person name="Pightling A."/>
            <person name="Rachubinski R."/>
            <person name="Salas D."/>
            <person name="Schlacht A."/>
            <person name="Suga H."/>
            <person name="Archibald J."/>
            <person name="Ball S.G."/>
            <person name="Clark G."/>
            <person name="Dacks J."/>
            <person name="Van Der Giezen M."/>
            <person name="Tsaousis A."/>
            <person name="Roger A."/>
        </authorList>
    </citation>
    <scope>NUCLEOTIDE SEQUENCE [LARGE SCALE GENOMIC DNA]</scope>
    <source>
        <strain evidence="6">ATCC 50177 / NandII</strain>
    </source>
</reference>
<dbReference type="Pfam" id="PF12796">
    <property type="entry name" value="Ank_2"/>
    <property type="match status" value="1"/>
</dbReference>
<evidence type="ECO:0000313" key="6">
    <source>
        <dbReference type="Proteomes" id="UP000078348"/>
    </source>
</evidence>
<evidence type="ECO:0000256" key="3">
    <source>
        <dbReference type="PROSITE-ProRule" id="PRU00023"/>
    </source>
</evidence>
<feature type="compositionally biased region" description="Pro residues" evidence="4">
    <location>
        <begin position="496"/>
        <end position="515"/>
    </location>
</feature>
<dbReference type="PROSITE" id="PS50297">
    <property type="entry name" value="ANK_REP_REGION"/>
    <property type="match status" value="1"/>
</dbReference>
<gene>
    <name evidence="5" type="ORF">AV274_6241</name>
</gene>
<dbReference type="InterPro" id="IPR036770">
    <property type="entry name" value="Ankyrin_rpt-contain_sf"/>
</dbReference>
<evidence type="ECO:0000256" key="1">
    <source>
        <dbReference type="ARBA" id="ARBA00022737"/>
    </source>
</evidence>
<accession>A0A196S6W8</accession>
<protein>
    <submittedName>
        <fullName evidence="5">Ankyrin-2</fullName>
    </submittedName>
</protein>
<feature type="compositionally biased region" description="Basic residues" evidence="4">
    <location>
        <begin position="545"/>
        <end position="554"/>
    </location>
</feature>
<evidence type="ECO:0000256" key="2">
    <source>
        <dbReference type="ARBA" id="ARBA00023043"/>
    </source>
</evidence>
<proteinExistence type="predicted"/>
<dbReference type="PRINTS" id="PR01218">
    <property type="entry name" value="PSTLEXTENSIN"/>
</dbReference>
<organism evidence="5 6">
    <name type="scientific">Blastocystis sp. subtype 1 (strain ATCC 50177 / NandII)</name>
    <dbReference type="NCBI Taxonomy" id="478820"/>
    <lineage>
        <taxon>Eukaryota</taxon>
        <taxon>Sar</taxon>
        <taxon>Stramenopiles</taxon>
        <taxon>Bigyra</taxon>
        <taxon>Opalozoa</taxon>
        <taxon>Opalinata</taxon>
        <taxon>Blastocystidae</taxon>
        <taxon>Blastocystis</taxon>
    </lineage>
</organism>
<evidence type="ECO:0000256" key="4">
    <source>
        <dbReference type="SAM" id="MobiDB-lite"/>
    </source>
</evidence>
<dbReference type="OrthoDB" id="20872at2759"/>
<feature type="repeat" description="ANK" evidence="3">
    <location>
        <begin position="285"/>
        <end position="317"/>
    </location>
</feature>
<keyword evidence="1" id="KW-0677">Repeat</keyword>
<dbReference type="InterPro" id="IPR003882">
    <property type="entry name" value="Pistil_extensin"/>
</dbReference>
<keyword evidence="2 3" id="KW-0040">ANK repeat</keyword>
<dbReference type="STRING" id="478820.A0A196S6W8"/>
<dbReference type="PROSITE" id="PS50088">
    <property type="entry name" value="ANK_REPEAT"/>
    <property type="match status" value="1"/>
</dbReference>
<sequence>MDSSAKSTLRKGGIEELSSTNGRKRALPAKELQSHVPSEVTVTKYGYIEHRVIGVLDSILDYGGFLSAATRKSVSFDHIEVSPNGRDINILYHIHKFSHDDSIRRSLSLEEEEEFDNLPIANERYVKERRNRSAPSSSLLENKRKELQKTHRYQHYPLSLEDVRIIDEIERSTKPIRFELCKQLNIKLLCFNRKRIENRMFQWLYDGTIGNMIAPKEESAFEKVQKAVSSGNVELLGECIREGFDVVNYVEQENGLIHLASYHGQLIILQRLVTQGCNVNQLGRDGNTPLHYACYNNHEDCIMYLLNLGCNILQKNRSGTTPYDMCTNLSIRQKLLPFVMKATPDVSATVAPMTAPPAVAAPPAAAPTPEPSAVPVFCHPALGRSAHHPQPMPMSVQAPVQAPVQPMAMPAQTQAPVQPMAMPAQTQAPVQAPAQAAVQAAVQAAQPARSFGLATKGPRVVAGTGHPAMASRITRYVPSQAAHPAAHPHPTQPAARPAPAPPAQPMPQPVQPAQPMPQSVQPAPQPTSPVFSSPSETPAFVTKPKPAKPVRRTRVKPDGFITTVGNPELAQKYGNLSKTSPNGMAPPPSTM</sequence>
<dbReference type="SUPFAM" id="SSF48403">
    <property type="entry name" value="Ankyrin repeat"/>
    <property type="match status" value="1"/>
</dbReference>
<feature type="region of interest" description="Disordered" evidence="4">
    <location>
        <begin position="479"/>
        <end position="591"/>
    </location>
</feature>
<comment type="caution">
    <text evidence="5">The sequence shown here is derived from an EMBL/GenBank/DDBJ whole genome shotgun (WGS) entry which is preliminary data.</text>
</comment>
<keyword evidence="6" id="KW-1185">Reference proteome</keyword>
<evidence type="ECO:0000313" key="5">
    <source>
        <dbReference type="EMBL" id="OAO12106.1"/>
    </source>
</evidence>
<name>A0A196S6W8_BLAHN</name>